<comment type="caution">
    <text evidence="1">The sequence shown here is derived from an EMBL/GenBank/DDBJ whole genome shotgun (WGS) entry which is preliminary data.</text>
</comment>
<dbReference type="Pfam" id="PF16148">
    <property type="entry name" value="DUF4856"/>
    <property type="match status" value="1"/>
</dbReference>
<dbReference type="PROSITE" id="PS51257">
    <property type="entry name" value="PROKAR_LIPOPROTEIN"/>
    <property type="match status" value="1"/>
</dbReference>
<keyword evidence="2" id="KW-1185">Reference proteome</keyword>
<name>A0A2G1VUA6_9FLAO</name>
<protein>
    <submittedName>
        <fullName evidence="1">DUF4856 domain-containing protein</fullName>
    </submittedName>
</protein>
<reference evidence="1 2" key="1">
    <citation type="submission" date="2017-08" db="EMBL/GenBank/DDBJ databases">
        <title>The whole genome shortgun sequences of strain Leeuwenhoekiella nanhaiensis G18 from the South China Sea.</title>
        <authorList>
            <person name="Liu Q."/>
        </authorList>
    </citation>
    <scope>NUCLEOTIDE SEQUENCE [LARGE SCALE GENOMIC DNA]</scope>
    <source>
        <strain evidence="1 2">G18</strain>
    </source>
</reference>
<dbReference type="AlphaFoldDB" id="A0A2G1VUA6"/>
<dbReference type="InterPro" id="IPR032331">
    <property type="entry name" value="DUF4856"/>
</dbReference>
<organism evidence="1 2">
    <name type="scientific">Leeuwenhoekiella nanhaiensis</name>
    <dbReference type="NCBI Taxonomy" id="1655491"/>
    <lineage>
        <taxon>Bacteria</taxon>
        <taxon>Pseudomonadati</taxon>
        <taxon>Bacteroidota</taxon>
        <taxon>Flavobacteriia</taxon>
        <taxon>Flavobacteriales</taxon>
        <taxon>Flavobacteriaceae</taxon>
        <taxon>Leeuwenhoekiella</taxon>
    </lineage>
</organism>
<evidence type="ECO:0000313" key="1">
    <source>
        <dbReference type="EMBL" id="PHQ30346.1"/>
    </source>
</evidence>
<dbReference type="RefSeq" id="WP_099645179.1">
    <property type="nucleotide sequence ID" value="NZ_KZ319288.1"/>
</dbReference>
<dbReference type="OrthoDB" id="5498726at2"/>
<sequence length="406" mass="43476">MFKPLSILLTATVILSSCSSDDDADTTNPVLEVPQNYTFTREGNSTVDFNGQTTRIAMAEAISSSLLDFDNATEASIMAQFTHTAGDADFEDAALNASDKNVRSKVAASVDYYNTNAVQSQAIKSTFDDYIAKQVSEVFPNQNVVAIAGTAGQIADGTRTRYVSATGLEYNQAFAKGLLGALMTDQMLNNYLSVAVLDEGDNRANNSAGVTAEGSNYTTMEHKWDEAYGYIYGASQDPTNPNATIGEDDGFLNEYVGRVNDDADFNTIAETIFDAFKTGRAAIVAGDYVTRDEQAAIIRAEVSKAIAVRGIYYLQQAKTKIEAGNQTGAFHGLSEAYGFIYSLQFTRNPQTDAPYLSAVEVTGLLGQLMGDGANGLWDLTADTIDAISESIAAEFDFTVAQAASVD</sequence>
<dbReference type="Proteomes" id="UP000229433">
    <property type="component" value="Unassembled WGS sequence"/>
</dbReference>
<evidence type="ECO:0000313" key="2">
    <source>
        <dbReference type="Proteomes" id="UP000229433"/>
    </source>
</evidence>
<proteinExistence type="predicted"/>
<gene>
    <name evidence="1" type="ORF">CJ305_05110</name>
</gene>
<accession>A0A2G1VUA6</accession>
<dbReference type="EMBL" id="NQXA01000002">
    <property type="protein sequence ID" value="PHQ30346.1"/>
    <property type="molecule type" value="Genomic_DNA"/>
</dbReference>